<evidence type="ECO:0000256" key="1">
    <source>
        <dbReference type="SAM" id="SignalP"/>
    </source>
</evidence>
<sequence length="160" mass="17345">MKRFFTALVAMTMAVCAHAQFEEGKMYAGASLSGFDLSYNGSKELSLGIQAKAGYMAADNLMVLGEAGFQHDGKGAANAFQAGVGGRYYITQNGIFLGANCKFVHASHNYNDLMPGVEVGYAFFISHTVTIEPSIYYQQSFKKHSDYSTIGLKLGFGIYL</sequence>
<organism evidence="2 3">
    <name type="scientific">Hallella seregens ATCC 51272</name>
    <dbReference type="NCBI Taxonomy" id="1336250"/>
    <lineage>
        <taxon>Bacteria</taxon>
        <taxon>Pseudomonadati</taxon>
        <taxon>Bacteroidota</taxon>
        <taxon>Bacteroidia</taxon>
        <taxon>Bacteroidales</taxon>
        <taxon>Prevotellaceae</taxon>
        <taxon>Hallella</taxon>
    </lineage>
</organism>
<keyword evidence="3" id="KW-1185">Reference proteome</keyword>
<keyword evidence="1" id="KW-0732">Signal</keyword>
<dbReference type="Proteomes" id="UP001589688">
    <property type="component" value="Unassembled WGS sequence"/>
</dbReference>
<feature type="chain" id="PRO_5046162188" evidence="1">
    <location>
        <begin position="20"/>
        <end position="160"/>
    </location>
</feature>
<evidence type="ECO:0000313" key="3">
    <source>
        <dbReference type="Proteomes" id="UP001589688"/>
    </source>
</evidence>
<feature type="signal peptide" evidence="1">
    <location>
        <begin position="1"/>
        <end position="19"/>
    </location>
</feature>
<name>A0ABV5ZJP5_9BACT</name>
<dbReference type="InterPro" id="IPR036709">
    <property type="entry name" value="Autotransporte_beta_dom_sf"/>
</dbReference>
<protein>
    <submittedName>
        <fullName evidence="2">Outer membrane beta-barrel protein</fullName>
    </submittedName>
</protein>
<evidence type="ECO:0000313" key="2">
    <source>
        <dbReference type="EMBL" id="MFB9897584.1"/>
    </source>
</evidence>
<dbReference type="RefSeq" id="WP_027952275.1">
    <property type="nucleotide sequence ID" value="NZ_JADU01000016.1"/>
</dbReference>
<gene>
    <name evidence="2" type="ORF">ACFFK8_07190</name>
</gene>
<reference evidence="2 3" key="1">
    <citation type="submission" date="2024-09" db="EMBL/GenBank/DDBJ databases">
        <authorList>
            <person name="Sun Q."/>
            <person name="Mori K."/>
        </authorList>
    </citation>
    <scope>NUCLEOTIDE SEQUENCE [LARGE SCALE GENOMIC DNA]</scope>
    <source>
        <strain evidence="2 3">ATCC 51272</strain>
    </source>
</reference>
<dbReference type="SUPFAM" id="SSF103515">
    <property type="entry name" value="Autotransporter"/>
    <property type="match status" value="1"/>
</dbReference>
<dbReference type="EMBL" id="JBHLZF010000002">
    <property type="protein sequence ID" value="MFB9897584.1"/>
    <property type="molecule type" value="Genomic_DNA"/>
</dbReference>
<comment type="caution">
    <text evidence="2">The sequence shown here is derived from an EMBL/GenBank/DDBJ whole genome shotgun (WGS) entry which is preliminary data.</text>
</comment>
<accession>A0ABV5ZJP5</accession>
<proteinExistence type="predicted"/>